<gene>
    <name evidence="4" type="ORF">A11K_0107990</name>
</gene>
<comment type="caution">
    <text evidence="4">The sequence shown here is derived from an EMBL/GenBank/DDBJ whole genome shotgun (WGS) entry which is preliminary data.</text>
</comment>
<dbReference type="Gene3D" id="1.10.10.60">
    <property type="entry name" value="Homeodomain-like"/>
    <property type="match status" value="1"/>
</dbReference>
<dbReference type="InterPro" id="IPR050109">
    <property type="entry name" value="HTH-type_TetR-like_transc_reg"/>
</dbReference>
<dbReference type="Pfam" id="PF14246">
    <property type="entry name" value="TetR_C_7"/>
    <property type="match status" value="1"/>
</dbReference>
<dbReference type="EMBL" id="AKBN01000417">
    <property type="protein sequence ID" value="KFA02710.1"/>
    <property type="molecule type" value="Genomic_DNA"/>
</dbReference>
<name>A0A837APT7_XANVA</name>
<keyword evidence="3" id="KW-0804">Transcription</keyword>
<accession>A0A837APT7</accession>
<keyword evidence="1" id="KW-0805">Transcription regulation</keyword>
<dbReference type="InterPro" id="IPR001647">
    <property type="entry name" value="HTH_TetR"/>
</dbReference>
<dbReference type="SUPFAM" id="SSF46689">
    <property type="entry name" value="Homeodomain-like"/>
    <property type="match status" value="1"/>
</dbReference>
<evidence type="ECO:0000256" key="2">
    <source>
        <dbReference type="ARBA" id="ARBA00023125"/>
    </source>
</evidence>
<dbReference type="AlphaFoldDB" id="A0A837APT7"/>
<organism evidence="4">
    <name type="scientific">Xanthomonas vasicola pv. vasculorum NCPPB 890</name>
    <dbReference type="NCBI Taxonomy" id="1184265"/>
    <lineage>
        <taxon>Bacteria</taxon>
        <taxon>Pseudomonadati</taxon>
        <taxon>Pseudomonadota</taxon>
        <taxon>Gammaproteobacteria</taxon>
        <taxon>Lysobacterales</taxon>
        <taxon>Lysobacteraceae</taxon>
        <taxon>Xanthomonas</taxon>
    </lineage>
</organism>
<evidence type="ECO:0000313" key="4">
    <source>
        <dbReference type="EMBL" id="KFA02710.1"/>
    </source>
</evidence>
<protein>
    <submittedName>
        <fullName evidence="4">TetR family transcriptional regulator</fullName>
    </submittedName>
</protein>
<proteinExistence type="predicted"/>
<dbReference type="PANTHER" id="PTHR30055:SF119">
    <property type="entry name" value="NALC"/>
    <property type="match status" value="1"/>
</dbReference>
<dbReference type="PRINTS" id="PR00455">
    <property type="entry name" value="HTHTETR"/>
</dbReference>
<dbReference type="InterPro" id="IPR039536">
    <property type="entry name" value="TetR_C_Proteobacteria"/>
</dbReference>
<dbReference type="InterPro" id="IPR009057">
    <property type="entry name" value="Homeodomain-like_sf"/>
</dbReference>
<reference evidence="4" key="1">
    <citation type="submission" date="2012-05" db="EMBL/GenBank/DDBJ databases">
        <authorList>
            <person name="Studholme D.J."/>
            <person name="Wasukira A."/>
            <person name="Grant M."/>
        </authorList>
    </citation>
    <scope>NUCLEOTIDE SEQUENCE [LARGE SCALE GENOMIC DNA]</scope>
    <source>
        <strain evidence="4">NCPPB 890</strain>
    </source>
</reference>
<dbReference type="FunFam" id="1.10.10.60:FF:000141">
    <property type="entry name" value="TetR family transcriptional regulator"/>
    <property type="match status" value="1"/>
</dbReference>
<dbReference type="PROSITE" id="PS50977">
    <property type="entry name" value="HTH_TETR_2"/>
    <property type="match status" value="1"/>
</dbReference>
<dbReference type="PANTHER" id="PTHR30055">
    <property type="entry name" value="HTH-TYPE TRANSCRIPTIONAL REGULATOR RUTR"/>
    <property type="match status" value="1"/>
</dbReference>
<sequence>MRVRTEEKREAIVQAASEVFLELGFEGASMSQIAARVGGSKRTLYGYFPSKEELFVAFAKDMSDRYIDPLLDALSQSSGPIEETLQRFGEDILTFLCAPSSITIWQTIIGVSGRSDVGALFFNAGPEEGVQRVTDYLQTQMERGVIRCPDALIASKQLSGLLHAETLMPCLFGALQDPSPAYLRQATRRAVDMFLAGYGGEAGKRCDAR</sequence>
<dbReference type="GO" id="GO:0003700">
    <property type="term" value="F:DNA-binding transcription factor activity"/>
    <property type="evidence" value="ECO:0007669"/>
    <property type="project" value="TreeGrafter"/>
</dbReference>
<evidence type="ECO:0000256" key="1">
    <source>
        <dbReference type="ARBA" id="ARBA00023015"/>
    </source>
</evidence>
<dbReference type="Gene3D" id="1.10.357.10">
    <property type="entry name" value="Tetracycline Repressor, domain 2"/>
    <property type="match status" value="1"/>
</dbReference>
<dbReference type="Pfam" id="PF00440">
    <property type="entry name" value="TetR_N"/>
    <property type="match status" value="1"/>
</dbReference>
<dbReference type="RefSeq" id="WP_017116372.1">
    <property type="nucleotide sequence ID" value="NZ_AKBN02000003.1"/>
</dbReference>
<keyword evidence="2" id="KW-0238">DNA-binding</keyword>
<evidence type="ECO:0000256" key="3">
    <source>
        <dbReference type="ARBA" id="ARBA00023163"/>
    </source>
</evidence>
<dbReference type="GO" id="GO:0000976">
    <property type="term" value="F:transcription cis-regulatory region binding"/>
    <property type="evidence" value="ECO:0007669"/>
    <property type="project" value="TreeGrafter"/>
</dbReference>